<sequence>MSRAGNRNRAKFTVMFTEHDSENKLDVLDEFIDWTKAKHLKSYIEIAELLNVLPNDANKLLHRAILPDDRVEKRMKEVMHESKCV</sequence>
<evidence type="ECO:0000313" key="1">
    <source>
        <dbReference type="EMBL" id="KXT67658.1"/>
    </source>
</evidence>
<comment type="caution">
    <text evidence="1">The sequence shown here is derived from an EMBL/GenBank/DDBJ whole genome shotgun (WGS) entry which is preliminary data.</text>
</comment>
<reference evidence="1 2" key="1">
    <citation type="submission" date="2016-01" db="EMBL/GenBank/DDBJ databases">
        <title>Highly variable Streptococcus oralis are common among viridans streptococci isolated from primates.</title>
        <authorList>
            <person name="Denapaite D."/>
            <person name="Rieger M."/>
            <person name="Koendgen S."/>
            <person name="Brueckner R."/>
            <person name="Ochigava I."/>
            <person name="Kappeler P."/>
            <person name="Maetz-Rensing K."/>
            <person name="Leendertz F."/>
            <person name="Hakenbeck R."/>
        </authorList>
    </citation>
    <scope>NUCLEOTIDE SEQUENCE [LARGE SCALE GENOMIC DNA]</scope>
    <source>
        <strain evidence="1 2">DD02</strain>
    </source>
</reference>
<dbReference type="RefSeq" id="WP_061458796.1">
    <property type="nucleotide sequence ID" value="NZ_KQ968748.1"/>
</dbReference>
<protein>
    <submittedName>
        <fullName evidence="1">Uncharacterized protein</fullName>
    </submittedName>
</protein>
<dbReference type="EMBL" id="LQOF01000288">
    <property type="protein sequence ID" value="KXT67658.1"/>
    <property type="molecule type" value="Genomic_DNA"/>
</dbReference>
<name>A0A139MV48_9STRE</name>
<evidence type="ECO:0000313" key="2">
    <source>
        <dbReference type="Proteomes" id="UP000070198"/>
    </source>
</evidence>
<accession>A0A139MV48</accession>
<dbReference type="AlphaFoldDB" id="A0A139MV48"/>
<gene>
    <name evidence="1" type="ORF">SGADD02_01294</name>
</gene>
<proteinExistence type="predicted"/>
<dbReference type="PATRIC" id="fig|315405.11.peg.1540"/>
<dbReference type="Proteomes" id="UP000070198">
    <property type="component" value="Unassembled WGS sequence"/>
</dbReference>
<organism evidence="1 2">
    <name type="scientific">Streptococcus gallolyticus</name>
    <dbReference type="NCBI Taxonomy" id="315405"/>
    <lineage>
        <taxon>Bacteria</taxon>
        <taxon>Bacillati</taxon>
        <taxon>Bacillota</taxon>
        <taxon>Bacilli</taxon>
        <taxon>Lactobacillales</taxon>
        <taxon>Streptococcaceae</taxon>
        <taxon>Streptococcus</taxon>
    </lineage>
</organism>